<dbReference type="AlphaFoldDB" id="A0A1Y1YXZ3"/>
<evidence type="ECO:0000313" key="13">
    <source>
        <dbReference type="EMBL" id="ORY02435.1"/>
    </source>
</evidence>
<dbReference type="SMART" id="SM01329">
    <property type="entry name" value="Iso_dh"/>
    <property type="match status" value="1"/>
</dbReference>
<dbReference type="OrthoDB" id="10261637at2759"/>
<organism evidence="13 14">
    <name type="scientific">Basidiobolus meristosporus CBS 931.73</name>
    <dbReference type="NCBI Taxonomy" id="1314790"/>
    <lineage>
        <taxon>Eukaryota</taxon>
        <taxon>Fungi</taxon>
        <taxon>Fungi incertae sedis</taxon>
        <taxon>Zoopagomycota</taxon>
        <taxon>Entomophthoromycotina</taxon>
        <taxon>Basidiobolomycetes</taxon>
        <taxon>Basidiobolales</taxon>
        <taxon>Basidiobolaceae</taxon>
        <taxon>Basidiobolus</taxon>
    </lineage>
</organism>
<comment type="caution">
    <text evidence="13">The sequence shown here is derived from an EMBL/GenBank/DDBJ whole genome shotgun (WGS) entry which is preliminary data.</text>
</comment>
<dbReference type="GO" id="GO:0004449">
    <property type="term" value="F:isocitrate dehydrogenase (NAD+) activity"/>
    <property type="evidence" value="ECO:0007669"/>
    <property type="project" value="UniProtKB-EC"/>
</dbReference>
<evidence type="ECO:0000256" key="1">
    <source>
        <dbReference type="ARBA" id="ARBA00000837"/>
    </source>
</evidence>
<dbReference type="GO" id="GO:0006102">
    <property type="term" value="P:isocitrate metabolic process"/>
    <property type="evidence" value="ECO:0007669"/>
    <property type="project" value="TreeGrafter"/>
</dbReference>
<dbReference type="GO" id="GO:0006099">
    <property type="term" value="P:tricarboxylic acid cycle"/>
    <property type="evidence" value="ECO:0007669"/>
    <property type="project" value="UniProtKB-KW"/>
</dbReference>
<keyword evidence="8" id="KW-0496">Mitochondrion</keyword>
<keyword evidence="6" id="KW-0816">Tricarboxylic acid cycle</keyword>
<sequence length="375" mass="40944">MLKSFARPSIKVASIAQRAVLVRSMGSVPESQSGPFTGNKLGGRYTATLIPGDGIGQETAASVKAIFTAANVPVDWEQFDVSGYTTDENLLKQSVDSFRRNKIGLKGILYTPVSKLGHSSFNVAMRKDLDMYAGVVTVKNIPGYPSRHQNVDFTIIRENTEGEYSGLEHQSYPGVVESLKVTTREKAERIARFAFDYAIRNNRKKVTCIHKANIMKLGDGLFLRTCRDVAEEYKSSGIQFNDMIVDNTAMQLVSKPQQFDVMVTPNLYGNIISNVGAALVGGPGIIPGCNIGREYAMFEPGCRHVGKDIAGQNTANPTSMILSSVMLLRHLSLHPYANQIYNAVYKTIEEGKVGTPDMGGNSSTTDFTLAVIKNL</sequence>
<protein>
    <recommendedName>
        <fullName evidence="11">Isocitrate dehydrogenase [NAD] subunit 1, mitochondrial</fullName>
        <ecNumber evidence="5">1.1.1.41</ecNumber>
    </recommendedName>
    <alternativeName>
        <fullName evidence="10">Isocitric dehydrogenase</fullName>
    </alternativeName>
    <alternativeName>
        <fullName evidence="9">NAD(+)-specific ICDH</fullName>
    </alternativeName>
</protein>
<dbReference type="GO" id="GO:0000287">
    <property type="term" value="F:magnesium ion binding"/>
    <property type="evidence" value="ECO:0007669"/>
    <property type="project" value="InterPro"/>
</dbReference>
<dbReference type="Pfam" id="PF00180">
    <property type="entry name" value="Iso_dh"/>
    <property type="match status" value="1"/>
</dbReference>
<dbReference type="Gene3D" id="3.40.718.10">
    <property type="entry name" value="Isopropylmalate Dehydrogenase"/>
    <property type="match status" value="1"/>
</dbReference>
<proteinExistence type="inferred from homology"/>
<evidence type="ECO:0000256" key="6">
    <source>
        <dbReference type="ARBA" id="ARBA00022532"/>
    </source>
</evidence>
<accession>A0A1Y1YXZ3</accession>
<evidence type="ECO:0000256" key="4">
    <source>
        <dbReference type="ARBA" id="ARBA00011567"/>
    </source>
</evidence>
<comment type="similarity">
    <text evidence="3">Belongs to the isocitrate and isopropylmalate dehydrogenases family.</text>
</comment>
<evidence type="ECO:0000256" key="3">
    <source>
        <dbReference type="ARBA" id="ARBA00007769"/>
    </source>
</evidence>
<dbReference type="PANTHER" id="PTHR11835:SF42">
    <property type="entry name" value="ISOCITRATE DEHYDROGENASE [NAD] SUBUNIT BETA, MITOCHONDRIAL"/>
    <property type="match status" value="1"/>
</dbReference>
<reference evidence="13 14" key="1">
    <citation type="submission" date="2016-07" db="EMBL/GenBank/DDBJ databases">
        <title>Pervasive Adenine N6-methylation of Active Genes in Fungi.</title>
        <authorList>
            <consortium name="DOE Joint Genome Institute"/>
            <person name="Mondo S.J."/>
            <person name="Dannebaum R.O."/>
            <person name="Kuo R.C."/>
            <person name="Labutti K."/>
            <person name="Haridas S."/>
            <person name="Kuo A."/>
            <person name="Salamov A."/>
            <person name="Ahrendt S.R."/>
            <person name="Lipzen A."/>
            <person name="Sullivan W."/>
            <person name="Andreopoulos W.B."/>
            <person name="Clum A."/>
            <person name="Lindquist E."/>
            <person name="Daum C."/>
            <person name="Ramamoorthy G.K."/>
            <person name="Gryganskyi A."/>
            <person name="Culley D."/>
            <person name="Magnuson J.K."/>
            <person name="James T.Y."/>
            <person name="O'Malley M.A."/>
            <person name="Stajich J.E."/>
            <person name="Spatafora J.W."/>
            <person name="Visel A."/>
            <person name="Grigoriev I.V."/>
        </authorList>
    </citation>
    <scope>NUCLEOTIDE SEQUENCE [LARGE SCALE GENOMIC DNA]</scope>
    <source>
        <strain evidence="13 14">CBS 931.73</strain>
    </source>
</reference>
<dbReference type="NCBIfam" id="TIGR00175">
    <property type="entry name" value="mito_nad_idh"/>
    <property type="match status" value="1"/>
</dbReference>
<evidence type="ECO:0000256" key="9">
    <source>
        <dbReference type="ARBA" id="ARBA00030631"/>
    </source>
</evidence>
<name>A0A1Y1YXZ3_9FUNG</name>
<gene>
    <name evidence="13" type="ORF">K493DRAFT_254982</name>
</gene>
<feature type="domain" description="Isopropylmalate dehydrogenase-like" evidence="12">
    <location>
        <begin position="46"/>
        <end position="371"/>
    </location>
</feature>
<dbReference type="FunFam" id="3.40.718.10:FF:000001">
    <property type="entry name" value="Isocitrate dehydrogenase [NAD] subunit, mitochondrial"/>
    <property type="match status" value="1"/>
</dbReference>
<comment type="catalytic activity">
    <reaction evidence="1">
        <text>D-threo-isocitrate + NAD(+) = 2-oxoglutarate + CO2 + NADH</text>
        <dbReference type="Rhea" id="RHEA:23632"/>
        <dbReference type="ChEBI" id="CHEBI:15562"/>
        <dbReference type="ChEBI" id="CHEBI:16526"/>
        <dbReference type="ChEBI" id="CHEBI:16810"/>
        <dbReference type="ChEBI" id="CHEBI:57540"/>
        <dbReference type="ChEBI" id="CHEBI:57945"/>
        <dbReference type="EC" id="1.1.1.41"/>
    </reaction>
</comment>
<dbReference type="EMBL" id="MCFE01000057">
    <property type="protein sequence ID" value="ORY02435.1"/>
    <property type="molecule type" value="Genomic_DNA"/>
</dbReference>
<evidence type="ECO:0000313" key="14">
    <source>
        <dbReference type="Proteomes" id="UP000193498"/>
    </source>
</evidence>
<dbReference type="GO" id="GO:0005739">
    <property type="term" value="C:mitochondrion"/>
    <property type="evidence" value="ECO:0007669"/>
    <property type="project" value="UniProtKB-SubCell"/>
</dbReference>
<evidence type="ECO:0000256" key="11">
    <source>
        <dbReference type="ARBA" id="ARBA00071938"/>
    </source>
</evidence>
<evidence type="ECO:0000256" key="10">
    <source>
        <dbReference type="ARBA" id="ARBA00030683"/>
    </source>
</evidence>
<dbReference type="SUPFAM" id="SSF53659">
    <property type="entry name" value="Isocitrate/Isopropylmalate dehydrogenase-like"/>
    <property type="match status" value="1"/>
</dbReference>
<evidence type="ECO:0000256" key="8">
    <source>
        <dbReference type="ARBA" id="ARBA00023128"/>
    </source>
</evidence>
<dbReference type="InParanoid" id="A0A1Y1YXZ3"/>
<dbReference type="InterPro" id="IPR019818">
    <property type="entry name" value="IsoCit/isopropylmalate_DH_CS"/>
</dbReference>
<dbReference type="InterPro" id="IPR004434">
    <property type="entry name" value="Isocitrate_DH_NAD"/>
</dbReference>
<dbReference type="EC" id="1.1.1.41" evidence="5"/>
<evidence type="ECO:0000256" key="7">
    <source>
        <dbReference type="ARBA" id="ARBA00022946"/>
    </source>
</evidence>
<dbReference type="PROSITE" id="PS00470">
    <property type="entry name" value="IDH_IMDH"/>
    <property type="match status" value="1"/>
</dbReference>
<dbReference type="FunCoup" id="A0A1Y1YXZ3">
    <property type="interactions" value="894"/>
</dbReference>
<comment type="subunit">
    <text evidence="4">Octamer of two non-identical subunits IDH1 and IDH2.</text>
</comment>
<evidence type="ECO:0000259" key="12">
    <source>
        <dbReference type="SMART" id="SM01329"/>
    </source>
</evidence>
<evidence type="ECO:0000256" key="5">
    <source>
        <dbReference type="ARBA" id="ARBA00013012"/>
    </source>
</evidence>
<dbReference type="InterPro" id="IPR024084">
    <property type="entry name" value="IsoPropMal-DH-like_dom"/>
</dbReference>
<dbReference type="GO" id="GO:0051287">
    <property type="term" value="F:NAD binding"/>
    <property type="evidence" value="ECO:0007669"/>
    <property type="project" value="InterPro"/>
</dbReference>
<evidence type="ECO:0000256" key="2">
    <source>
        <dbReference type="ARBA" id="ARBA00004173"/>
    </source>
</evidence>
<keyword evidence="14" id="KW-1185">Reference proteome</keyword>
<keyword evidence="7" id="KW-0809">Transit peptide</keyword>
<dbReference type="PANTHER" id="PTHR11835">
    <property type="entry name" value="DECARBOXYLATING DEHYDROGENASES-ISOCITRATE, ISOPROPYLMALATE, TARTRATE"/>
    <property type="match status" value="1"/>
</dbReference>
<dbReference type="STRING" id="1314790.A0A1Y1YXZ3"/>
<comment type="subcellular location">
    <subcellularLocation>
        <location evidence="2">Mitochondrion</location>
    </subcellularLocation>
</comment>
<dbReference type="Proteomes" id="UP000193498">
    <property type="component" value="Unassembled WGS sequence"/>
</dbReference>